<proteinExistence type="evidence at transcript level"/>
<protein>
    <submittedName>
        <fullName evidence="2">Uncharacterized protein</fullName>
    </submittedName>
</protein>
<reference evidence="2" key="1">
    <citation type="submission" date="2012-12" db="EMBL/GenBank/DDBJ databases">
        <title>Identification and characterization of a phenylalanine ammonia-lyase gene family in Isatis indigotica Fort.</title>
        <authorList>
            <person name="Liu Q."/>
            <person name="Chen J."/>
            <person name="Zhou X."/>
            <person name="Di P."/>
            <person name="Xiao Y."/>
            <person name="Xuan H."/>
            <person name="Zhang L."/>
            <person name="Chen W."/>
        </authorList>
    </citation>
    <scope>NUCLEOTIDE SEQUENCE</scope>
    <source>
        <tissue evidence="2">Salivary gland</tissue>
    </source>
</reference>
<keyword evidence="1" id="KW-0472">Membrane</keyword>
<accession>A0A0K8R5S9</accession>
<evidence type="ECO:0000256" key="1">
    <source>
        <dbReference type="SAM" id="Phobius"/>
    </source>
</evidence>
<keyword evidence="1" id="KW-1133">Transmembrane helix</keyword>
<dbReference type="EMBL" id="GADI01007979">
    <property type="protein sequence ID" value="JAA65829.1"/>
    <property type="molecule type" value="mRNA"/>
</dbReference>
<sequence>MFSQTVGSLFILVLLSLATQKLFILMRSYLFIFSFMSLALGDISVKMLLREISEIFLPMFSSRILMVSWLIFKSFIHLEFILVYGVSWCSSFIFLHVAVQSSQHHLLRRLFLFHFMLLPPLLNIGCP</sequence>
<keyword evidence="1" id="KW-0812">Transmembrane</keyword>
<feature type="transmembrane region" description="Helical" evidence="1">
    <location>
        <begin position="81"/>
        <end position="99"/>
    </location>
</feature>
<organism evidence="2">
    <name type="scientific">Ixodes ricinus</name>
    <name type="common">Common tick</name>
    <name type="synonym">Acarus ricinus</name>
    <dbReference type="NCBI Taxonomy" id="34613"/>
    <lineage>
        <taxon>Eukaryota</taxon>
        <taxon>Metazoa</taxon>
        <taxon>Ecdysozoa</taxon>
        <taxon>Arthropoda</taxon>
        <taxon>Chelicerata</taxon>
        <taxon>Arachnida</taxon>
        <taxon>Acari</taxon>
        <taxon>Parasitiformes</taxon>
        <taxon>Ixodida</taxon>
        <taxon>Ixodoidea</taxon>
        <taxon>Ixodidae</taxon>
        <taxon>Ixodinae</taxon>
        <taxon>Ixodes</taxon>
    </lineage>
</organism>
<dbReference type="AlphaFoldDB" id="A0A0K8R5S9"/>
<name>A0A0K8R5S9_IXORI</name>
<evidence type="ECO:0000313" key="2">
    <source>
        <dbReference type="EMBL" id="JAA65829.1"/>
    </source>
</evidence>